<evidence type="ECO:0000256" key="1">
    <source>
        <dbReference type="ARBA" id="ARBA00022884"/>
    </source>
</evidence>
<comment type="caution">
    <text evidence="5">The sequence shown here is derived from an EMBL/GenBank/DDBJ whole genome shotgun (WGS) entry which is preliminary data.</text>
</comment>
<evidence type="ECO:0000256" key="3">
    <source>
        <dbReference type="SAM" id="MobiDB-lite"/>
    </source>
</evidence>
<dbReference type="PROSITE" id="PS51939">
    <property type="entry name" value="XRRM"/>
    <property type="match status" value="1"/>
</dbReference>
<evidence type="ECO:0000313" key="6">
    <source>
        <dbReference type="Proteomes" id="UP001221142"/>
    </source>
</evidence>
<dbReference type="InterPro" id="IPR014886">
    <property type="entry name" value="La_xRRM"/>
</dbReference>
<dbReference type="GO" id="GO:1990904">
    <property type="term" value="C:ribonucleoprotein complex"/>
    <property type="evidence" value="ECO:0007669"/>
    <property type="project" value="UniProtKB-UniRule"/>
</dbReference>
<gene>
    <name evidence="5" type="ORF">FB45DRAFT_695804</name>
</gene>
<dbReference type="Proteomes" id="UP001221142">
    <property type="component" value="Unassembled WGS sequence"/>
</dbReference>
<feature type="region of interest" description="Disordered" evidence="3">
    <location>
        <begin position="13"/>
        <end position="58"/>
    </location>
</feature>
<evidence type="ECO:0000256" key="2">
    <source>
        <dbReference type="PROSITE-ProRule" id="PRU01288"/>
    </source>
</evidence>
<feature type="compositionally biased region" description="Polar residues" evidence="3">
    <location>
        <begin position="24"/>
        <end position="36"/>
    </location>
</feature>
<protein>
    <recommendedName>
        <fullName evidence="4">XRRM domain-containing protein</fullName>
    </recommendedName>
</protein>
<reference evidence="5" key="1">
    <citation type="submission" date="2023-03" db="EMBL/GenBank/DDBJ databases">
        <title>Massive genome expansion in bonnet fungi (Mycena s.s.) driven by repeated elements and novel gene families across ecological guilds.</title>
        <authorList>
            <consortium name="Lawrence Berkeley National Laboratory"/>
            <person name="Harder C.B."/>
            <person name="Miyauchi S."/>
            <person name="Viragh M."/>
            <person name="Kuo A."/>
            <person name="Thoen E."/>
            <person name="Andreopoulos B."/>
            <person name="Lu D."/>
            <person name="Skrede I."/>
            <person name="Drula E."/>
            <person name="Henrissat B."/>
            <person name="Morin E."/>
            <person name="Kohler A."/>
            <person name="Barry K."/>
            <person name="LaButti K."/>
            <person name="Morin E."/>
            <person name="Salamov A."/>
            <person name="Lipzen A."/>
            <person name="Mereny Z."/>
            <person name="Hegedus B."/>
            <person name="Baldrian P."/>
            <person name="Stursova M."/>
            <person name="Weitz H."/>
            <person name="Taylor A."/>
            <person name="Grigoriev I.V."/>
            <person name="Nagy L.G."/>
            <person name="Martin F."/>
            <person name="Kauserud H."/>
        </authorList>
    </citation>
    <scope>NUCLEOTIDE SEQUENCE</scope>
    <source>
        <strain evidence="5">9284</strain>
    </source>
</reference>
<sequence>MSGGFAFVPRKVAKASKAKVPLQNEASTSQKPQATVDSKGKGREVLPDSLDTTPPKSQYSDEDYTILLCLSLSKYRLWSHPDLRRDIELEANDGFFPFSYILEPTSPLSTAHSSETVIVKALRAHATQVVEVRMAIPSDGPRRARGHFEIRPKLWEDGAEYPVTREGWESRTVYVESIPVKCKTIPALCRFILALLPASSSMVPHNRIQAVTLPPHHTDDPKDEPKLKSFALITFADSADVETLLTAWPWDRQRQNHTEDSPDASEAVKFGFRVLSKARWEELNAEYLRYRTQLLADINGAEEPVASPEEPAPPVDEQPALTVDSPFPPNCLVFVRHVHPESNKTTLRKFLAQAAKAKDAIDYVDFNKGMDTCYIRLTDGAHARDLVDYFTSNRMVQTSGLDETGCPDGSLPVEAELVVGKREEVYWEKVPEKVRGQAVRKAL</sequence>
<dbReference type="GO" id="GO:1904868">
    <property type="term" value="P:telomerase catalytic core complex assembly"/>
    <property type="evidence" value="ECO:0007669"/>
    <property type="project" value="InterPro"/>
</dbReference>
<keyword evidence="6" id="KW-1185">Reference proteome</keyword>
<evidence type="ECO:0000313" key="5">
    <source>
        <dbReference type="EMBL" id="KAJ7633166.1"/>
    </source>
</evidence>
<dbReference type="EMBL" id="JARKIF010000008">
    <property type="protein sequence ID" value="KAJ7633166.1"/>
    <property type="molecule type" value="Genomic_DNA"/>
</dbReference>
<dbReference type="Pfam" id="PF19977">
    <property type="entry name" value="xRRM"/>
    <property type="match status" value="1"/>
</dbReference>
<dbReference type="InterPro" id="IPR012677">
    <property type="entry name" value="Nucleotide-bd_a/b_plait_sf"/>
</dbReference>
<evidence type="ECO:0000259" key="4">
    <source>
        <dbReference type="PROSITE" id="PS51939"/>
    </source>
</evidence>
<dbReference type="AlphaFoldDB" id="A0AAD7BXM6"/>
<dbReference type="Gene3D" id="3.30.70.330">
    <property type="match status" value="1"/>
</dbReference>
<dbReference type="InterPro" id="IPR045537">
    <property type="entry name" value="Lar7_xRRM"/>
</dbReference>
<name>A0AAD7BXM6_9AGAR</name>
<dbReference type="GO" id="GO:0070034">
    <property type="term" value="F:telomerase RNA binding"/>
    <property type="evidence" value="ECO:0007669"/>
    <property type="project" value="InterPro"/>
</dbReference>
<feature type="non-terminal residue" evidence="5">
    <location>
        <position position="443"/>
    </location>
</feature>
<feature type="domain" description="XRRM" evidence="4">
    <location>
        <begin position="326"/>
        <end position="443"/>
    </location>
</feature>
<proteinExistence type="predicted"/>
<accession>A0AAD7BXM6</accession>
<organism evidence="5 6">
    <name type="scientific">Roridomyces roridus</name>
    <dbReference type="NCBI Taxonomy" id="1738132"/>
    <lineage>
        <taxon>Eukaryota</taxon>
        <taxon>Fungi</taxon>
        <taxon>Dikarya</taxon>
        <taxon>Basidiomycota</taxon>
        <taxon>Agaricomycotina</taxon>
        <taxon>Agaricomycetes</taxon>
        <taxon>Agaricomycetidae</taxon>
        <taxon>Agaricales</taxon>
        <taxon>Marasmiineae</taxon>
        <taxon>Mycenaceae</taxon>
        <taxon>Roridomyces</taxon>
    </lineage>
</organism>
<keyword evidence="1 2" id="KW-0694">RNA-binding</keyword>